<evidence type="ECO:0000313" key="1">
    <source>
        <dbReference type="EnsemblMetazoa" id="AATE004358-PA.1"/>
    </source>
</evidence>
<dbReference type="PANTHER" id="PTHR15137:SF9">
    <property type="entry name" value="TRANSCRIPTION INITIATION FACTOR TFIID SUBUNIT 2"/>
    <property type="match status" value="1"/>
</dbReference>
<dbReference type="STRING" id="41427.A0A182IRZ4"/>
<reference evidence="1" key="1">
    <citation type="submission" date="2022-08" db="UniProtKB">
        <authorList>
            <consortium name="EnsemblMetazoa"/>
        </authorList>
    </citation>
    <scope>IDENTIFICATION</scope>
    <source>
        <strain evidence="1">EBRO</strain>
    </source>
</reference>
<dbReference type="GO" id="GO:0000976">
    <property type="term" value="F:transcription cis-regulatory region binding"/>
    <property type="evidence" value="ECO:0007669"/>
    <property type="project" value="TreeGrafter"/>
</dbReference>
<organism evidence="1">
    <name type="scientific">Anopheles atroparvus</name>
    <name type="common">European mosquito</name>
    <dbReference type="NCBI Taxonomy" id="41427"/>
    <lineage>
        <taxon>Eukaryota</taxon>
        <taxon>Metazoa</taxon>
        <taxon>Ecdysozoa</taxon>
        <taxon>Arthropoda</taxon>
        <taxon>Hexapoda</taxon>
        <taxon>Insecta</taxon>
        <taxon>Pterygota</taxon>
        <taxon>Neoptera</taxon>
        <taxon>Endopterygota</taxon>
        <taxon>Diptera</taxon>
        <taxon>Nematocera</taxon>
        <taxon>Culicoidea</taxon>
        <taxon>Culicidae</taxon>
        <taxon>Anophelinae</taxon>
        <taxon>Anopheles</taxon>
    </lineage>
</organism>
<name>A0A182IRZ4_ANOAO</name>
<dbReference type="InterPro" id="IPR042097">
    <property type="entry name" value="Aminopeptidase_N-like_N_sf"/>
</dbReference>
<dbReference type="Gene3D" id="2.60.40.1730">
    <property type="entry name" value="tricorn interacting facor f3 domain"/>
    <property type="match status" value="1"/>
</dbReference>
<dbReference type="InterPro" id="IPR037813">
    <property type="entry name" value="TAF2"/>
</dbReference>
<dbReference type="GO" id="GO:0016251">
    <property type="term" value="F:RNA polymerase II general transcription initiation factor activity"/>
    <property type="evidence" value="ECO:0007669"/>
    <property type="project" value="TreeGrafter"/>
</dbReference>
<dbReference type="SUPFAM" id="SSF63737">
    <property type="entry name" value="Leukotriene A4 hydrolase N-terminal domain"/>
    <property type="match status" value="1"/>
</dbReference>
<dbReference type="GO" id="GO:0005669">
    <property type="term" value="C:transcription factor TFIID complex"/>
    <property type="evidence" value="ECO:0007669"/>
    <property type="project" value="InterPro"/>
</dbReference>
<dbReference type="GO" id="GO:0006367">
    <property type="term" value="P:transcription initiation at RNA polymerase II promoter"/>
    <property type="evidence" value="ECO:0007669"/>
    <property type="project" value="TreeGrafter"/>
</dbReference>
<dbReference type="PANTHER" id="PTHR15137">
    <property type="entry name" value="TRANSCRIPTION INITIATION FACTOR TFIID"/>
    <property type="match status" value="1"/>
</dbReference>
<proteinExistence type="predicted"/>
<sequence length="147" mass="16696">MEKRAAHMFTYGHENSSRMWFPYIDSYAEPSTWKLESTVDKCMSAVSCGKLVMVFMTPDLQRKTYHHTVSVPVCAPNIAFAIGPFEIYIDTHILPAAAEEHCAIPAIKCSSSMRKRFYILYSTGAEGFLRIVGRKYFALCLIVGCWH</sequence>
<dbReference type="AlphaFoldDB" id="A0A182IRZ4"/>
<dbReference type="VEuPathDB" id="VectorBase:AATE004358"/>
<dbReference type="GO" id="GO:0003682">
    <property type="term" value="F:chromatin binding"/>
    <property type="evidence" value="ECO:0007669"/>
    <property type="project" value="TreeGrafter"/>
</dbReference>
<protein>
    <submittedName>
        <fullName evidence="1">Uncharacterized protein</fullName>
    </submittedName>
</protein>
<dbReference type="EnsemblMetazoa" id="AATE004358-RA">
    <property type="protein sequence ID" value="AATE004358-PA.1"/>
    <property type="gene ID" value="AATE004358"/>
</dbReference>
<accession>A0A182IRZ4</accession>